<reference evidence="1 2" key="1">
    <citation type="submission" date="2018-10" db="EMBL/GenBank/DDBJ databases">
        <title>Comparative analysis of microorganisms from saline springs in Andes Mountain Range, Colombia.</title>
        <authorList>
            <person name="Rubin E."/>
        </authorList>
    </citation>
    <scope>NUCLEOTIDE SEQUENCE [LARGE SCALE GENOMIC DNA]</scope>
    <source>
        <strain evidence="1 2">USBA 36</strain>
    </source>
</reference>
<name>A0A420W9X2_9PROT</name>
<evidence type="ECO:0000313" key="1">
    <source>
        <dbReference type="EMBL" id="RKQ64131.1"/>
    </source>
</evidence>
<evidence type="ECO:0000313" key="2">
    <source>
        <dbReference type="Proteomes" id="UP000277424"/>
    </source>
</evidence>
<organism evidence="1 2">
    <name type="scientific">Oceanibaculum indicum</name>
    <dbReference type="NCBI Taxonomy" id="526216"/>
    <lineage>
        <taxon>Bacteria</taxon>
        <taxon>Pseudomonadati</taxon>
        <taxon>Pseudomonadota</taxon>
        <taxon>Alphaproteobacteria</taxon>
        <taxon>Rhodospirillales</taxon>
        <taxon>Oceanibaculaceae</taxon>
        <taxon>Oceanibaculum</taxon>
    </lineage>
</organism>
<proteinExistence type="predicted"/>
<feature type="non-terminal residue" evidence="1">
    <location>
        <position position="27"/>
    </location>
</feature>
<accession>A0A420W9X2</accession>
<protein>
    <submittedName>
        <fullName evidence="1">Uncharacterized protein</fullName>
    </submittedName>
</protein>
<sequence>MATVTGTDASDYLVGSADGDLVNGGLG</sequence>
<dbReference type="EMBL" id="RBIG01000013">
    <property type="protein sequence ID" value="RKQ64131.1"/>
    <property type="molecule type" value="Genomic_DNA"/>
</dbReference>
<dbReference type="AlphaFoldDB" id="A0A420W9X2"/>
<gene>
    <name evidence="1" type="ORF">BCL74_3681</name>
</gene>
<dbReference type="Proteomes" id="UP000277424">
    <property type="component" value="Unassembled WGS sequence"/>
</dbReference>
<comment type="caution">
    <text evidence="1">The sequence shown here is derived from an EMBL/GenBank/DDBJ whole genome shotgun (WGS) entry which is preliminary data.</text>
</comment>